<proteinExistence type="predicted"/>
<evidence type="ECO:0000313" key="1">
    <source>
        <dbReference type="EMBL" id="SKA97018.1"/>
    </source>
</evidence>
<dbReference type="AlphaFoldDB" id="A0A1T4Y676"/>
<organism evidence="1 2">
    <name type="scientific">Prosthecobacter debontii</name>
    <dbReference type="NCBI Taxonomy" id="48467"/>
    <lineage>
        <taxon>Bacteria</taxon>
        <taxon>Pseudomonadati</taxon>
        <taxon>Verrucomicrobiota</taxon>
        <taxon>Verrucomicrobiia</taxon>
        <taxon>Verrucomicrobiales</taxon>
        <taxon>Verrucomicrobiaceae</taxon>
        <taxon>Prosthecobacter</taxon>
    </lineage>
</organism>
<sequence>MTKMQGVVCECGRHHRLARASVFGYDNLRMSTVLELEQAVGRLPDEDFQAFAAWFDDVRAQRVDAAFEKSILAGEFDAMAARALESVQAGQTTPLDAFLRRA</sequence>
<dbReference type="EMBL" id="FUYE01000007">
    <property type="protein sequence ID" value="SKA97018.1"/>
    <property type="molecule type" value="Genomic_DNA"/>
</dbReference>
<dbReference type="STRING" id="48467.SAMN02745166_02518"/>
<protein>
    <submittedName>
        <fullName evidence="1">Uncharacterized protein</fullName>
    </submittedName>
</protein>
<gene>
    <name evidence="1" type="ORF">SAMN02745166_02518</name>
</gene>
<evidence type="ECO:0000313" key="2">
    <source>
        <dbReference type="Proteomes" id="UP000190774"/>
    </source>
</evidence>
<keyword evidence="2" id="KW-1185">Reference proteome</keyword>
<reference evidence="2" key="1">
    <citation type="submission" date="2017-02" db="EMBL/GenBank/DDBJ databases">
        <authorList>
            <person name="Varghese N."/>
            <person name="Submissions S."/>
        </authorList>
    </citation>
    <scope>NUCLEOTIDE SEQUENCE [LARGE SCALE GENOMIC DNA]</scope>
    <source>
        <strain evidence="2">ATCC 700200</strain>
    </source>
</reference>
<dbReference type="Proteomes" id="UP000190774">
    <property type="component" value="Unassembled WGS sequence"/>
</dbReference>
<accession>A0A1T4Y676</accession>
<name>A0A1T4Y676_9BACT</name>